<dbReference type="InterPro" id="IPR036938">
    <property type="entry name" value="PAP2/HPO_sf"/>
</dbReference>
<dbReference type="RefSeq" id="WP_008422842.1">
    <property type="nucleotide sequence ID" value="NZ_AOIA01000091.1"/>
</dbReference>
<feature type="transmembrane region" description="Helical" evidence="1">
    <location>
        <begin position="279"/>
        <end position="298"/>
    </location>
</feature>
<keyword evidence="1" id="KW-0472">Membrane</keyword>
<feature type="transmembrane region" description="Helical" evidence="1">
    <location>
        <begin position="148"/>
        <end position="165"/>
    </location>
</feature>
<evidence type="ECO:0000259" key="2">
    <source>
        <dbReference type="SMART" id="SM00014"/>
    </source>
</evidence>
<name>L9XH31_9EURY</name>
<feature type="transmembrane region" description="Helical" evidence="1">
    <location>
        <begin position="253"/>
        <end position="273"/>
    </location>
</feature>
<dbReference type="Gene3D" id="1.20.144.10">
    <property type="entry name" value="Phosphatidic acid phosphatase type 2/haloperoxidase"/>
    <property type="match status" value="1"/>
</dbReference>
<feature type="transmembrane region" description="Helical" evidence="1">
    <location>
        <begin position="123"/>
        <end position="141"/>
    </location>
</feature>
<proteinExistence type="predicted"/>
<gene>
    <name evidence="3" type="ORF">C492_09850</name>
</gene>
<dbReference type="Proteomes" id="UP000011531">
    <property type="component" value="Unassembled WGS sequence"/>
</dbReference>
<feature type="domain" description="Phosphatidic acid phosphatase type 2/haloperoxidase" evidence="2">
    <location>
        <begin position="63"/>
        <end position="190"/>
    </location>
</feature>
<dbReference type="PATRIC" id="fig|1227498.3.peg.1906"/>
<feature type="transmembrane region" description="Helical" evidence="1">
    <location>
        <begin position="202"/>
        <end position="218"/>
    </location>
</feature>
<protein>
    <submittedName>
        <fullName evidence="3">Phosphoesterase PA-phosphatase related protein</fullName>
    </submittedName>
</protein>
<dbReference type="STRING" id="1227498.C492_09850"/>
<dbReference type="SUPFAM" id="SSF48317">
    <property type="entry name" value="Acid phosphatase/Vanadium-dependent haloperoxidase"/>
    <property type="match status" value="1"/>
</dbReference>
<organism evidence="3 4">
    <name type="scientific">Natronococcus jeotgali DSM 18795</name>
    <dbReference type="NCBI Taxonomy" id="1227498"/>
    <lineage>
        <taxon>Archaea</taxon>
        <taxon>Methanobacteriati</taxon>
        <taxon>Methanobacteriota</taxon>
        <taxon>Stenosarchaea group</taxon>
        <taxon>Halobacteria</taxon>
        <taxon>Halobacteriales</taxon>
        <taxon>Natrialbaceae</taxon>
        <taxon>Natronococcus</taxon>
    </lineage>
</organism>
<comment type="caution">
    <text evidence="3">The sequence shown here is derived from an EMBL/GenBank/DDBJ whole genome shotgun (WGS) entry which is preliminary data.</text>
</comment>
<keyword evidence="1" id="KW-1133">Transmembrane helix</keyword>
<keyword evidence="1" id="KW-0812">Transmembrane</keyword>
<dbReference type="AlphaFoldDB" id="L9XH31"/>
<sequence>MWTLSDGRGVGLADAVHGSAQEPVIVLFALLTQLGDVWFLFVLCGVYYIAGEEFPRWGIERRRGLFVFGLLLTYIALIGVLKQFFVLPRPPGASSPPGLEWIPLVARGVVADMATATGYGFPSGHALGSALVWGGFALVVGRDRRSRARFALAGVVIAVVSLARLVLGVHYLVDVVAGGIIGLLALGALYRIAAGGTEPTRVLVVAAGIGTLGLGYGLTFESVAAVGSGVGAWLVWRAVAVTTPASPSGRREVAAALVVFGLAGSLFALLYALEPPLSATFFGAVVAAGGVVGAPLLGERLVERTGTPPTNAL</sequence>
<keyword evidence="4" id="KW-1185">Reference proteome</keyword>
<dbReference type="OrthoDB" id="10182at2157"/>
<dbReference type="EMBL" id="AOIA01000091">
    <property type="protein sequence ID" value="ELY61034.1"/>
    <property type="molecule type" value="Genomic_DNA"/>
</dbReference>
<evidence type="ECO:0000313" key="3">
    <source>
        <dbReference type="EMBL" id="ELY61034.1"/>
    </source>
</evidence>
<feature type="transmembrane region" description="Helical" evidence="1">
    <location>
        <begin position="224"/>
        <end position="241"/>
    </location>
</feature>
<dbReference type="PANTHER" id="PTHR14969">
    <property type="entry name" value="SPHINGOSINE-1-PHOSPHATE PHOSPHOHYDROLASE"/>
    <property type="match status" value="1"/>
</dbReference>
<feature type="transmembrane region" description="Helical" evidence="1">
    <location>
        <begin position="62"/>
        <end position="81"/>
    </location>
</feature>
<dbReference type="Pfam" id="PF01569">
    <property type="entry name" value="PAP2"/>
    <property type="match status" value="1"/>
</dbReference>
<feature type="transmembrane region" description="Helical" evidence="1">
    <location>
        <begin position="171"/>
        <end position="190"/>
    </location>
</feature>
<dbReference type="InterPro" id="IPR000326">
    <property type="entry name" value="PAP2/HPO"/>
</dbReference>
<reference evidence="3 4" key="1">
    <citation type="journal article" date="2014" name="PLoS Genet.">
        <title>Phylogenetically driven sequencing of extremely halophilic archaea reveals strategies for static and dynamic osmo-response.</title>
        <authorList>
            <person name="Becker E.A."/>
            <person name="Seitzer P.M."/>
            <person name="Tritt A."/>
            <person name="Larsen D."/>
            <person name="Krusor M."/>
            <person name="Yao A.I."/>
            <person name="Wu D."/>
            <person name="Madern D."/>
            <person name="Eisen J.A."/>
            <person name="Darling A.E."/>
            <person name="Facciotti M.T."/>
        </authorList>
    </citation>
    <scope>NUCLEOTIDE SEQUENCE [LARGE SCALE GENOMIC DNA]</scope>
    <source>
        <strain evidence="3 4">DSM 18795</strain>
    </source>
</reference>
<feature type="transmembrane region" description="Helical" evidence="1">
    <location>
        <begin position="24"/>
        <end position="50"/>
    </location>
</feature>
<dbReference type="SMART" id="SM00014">
    <property type="entry name" value="acidPPc"/>
    <property type="match status" value="1"/>
</dbReference>
<evidence type="ECO:0000256" key="1">
    <source>
        <dbReference type="SAM" id="Phobius"/>
    </source>
</evidence>
<evidence type="ECO:0000313" key="4">
    <source>
        <dbReference type="Proteomes" id="UP000011531"/>
    </source>
</evidence>
<dbReference type="PANTHER" id="PTHR14969:SF13">
    <property type="entry name" value="AT30094P"/>
    <property type="match status" value="1"/>
</dbReference>
<accession>L9XH31</accession>